<sequence>MESPDPPPDRSTISYIEPMTFKAELPFVSFHTHGGSTASRHTLCPPLSVHRPYLCLTSSLFLILNLPPELDWTDLHGDRPGGAIEICLVVGVVLVMGFLAMDGDGSWVWLGMGGGGFWLGLRPRTPIQVTCSQLIASELLPTIVVKALLYPGAIANALFKNKTIPRYNNLLELYNMTNMKAALATSDLHRIELLAGSYLSVAGSILGLIKPRRLSLFGTLLILWGLVWEAIMRKSADRYLMEAIYIYPTMLIAVVFAFLSIRKDVRKIVRSYKDKRHANYSCSHLKVKQGFEVVLPDKATMEHTVIPAMTL</sequence>
<keyword evidence="1" id="KW-0812">Transmembrane</keyword>
<keyword evidence="1" id="KW-0472">Membrane</keyword>
<evidence type="ECO:0000313" key="2">
    <source>
        <dbReference type="EMBL" id="KAL0010616.1"/>
    </source>
</evidence>
<comment type="caution">
    <text evidence="2">The sequence shown here is derived from an EMBL/GenBank/DDBJ whole genome shotgun (WGS) entry which is preliminary data.</text>
</comment>
<dbReference type="EMBL" id="JAZDWU010000002">
    <property type="protein sequence ID" value="KAL0010616.1"/>
    <property type="molecule type" value="Genomic_DNA"/>
</dbReference>
<protein>
    <submittedName>
        <fullName evidence="2">Uncharacterized protein</fullName>
    </submittedName>
</protein>
<feature type="transmembrane region" description="Helical" evidence="1">
    <location>
        <begin position="214"/>
        <end position="231"/>
    </location>
</feature>
<keyword evidence="3" id="KW-1185">Reference proteome</keyword>
<feature type="transmembrane region" description="Helical" evidence="1">
    <location>
        <begin position="243"/>
        <end position="261"/>
    </location>
</feature>
<dbReference type="PANTHER" id="PTHR35288:SF2">
    <property type="entry name" value="TRANSMEMBRANE PROTEIN"/>
    <property type="match status" value="1"/>
</dbReference>
<gene>
    <name evidence="2" type="ORF">SO802_005724</name>
</gene>
<accession>A0AAW2DJM7</accession>
<feature type="transmembrane region" description="Helical" evidence="1">
    <location>
        <begin position="106"/>
        <end position="121"/>
    </location>
</feature>
<dbReference type="PANTHER" id="PTHR35288">
    <property type="entry name" value="TAIL FIBER"/>
    <property type="match status" value="1"/>
</dbReference>
<organism evidence="2 3">
    <name type="scientific">Lithocarpus litseifolius</name>
    <dbReference type="NCBI Taxonomy" id="425828"/>
    <lineage>
        <taxon>Eukaryota</taxon>
        <taxon>Viridiplantae</taxon>
        <taxon>Streptophyta</taxon>
        <taxon>Embryophyta</taxon>
        <taxon>Tracheophyta</taxon>
        <taxon>Spermatophyta</taxon>
        <taxon>Magnoliopsida</taxon>
        <taxon>eudicotyledons</taxon>
        <taxon>Gunneridae</taxon>
        <taxon>Pentapetalae</taxon>
        <taxon>rosids</taxon>
        <taxon>fabids</taxon>
        <taxon>Fagales</taxon>
        <taxon>Fagaceae</taxon>
        <taxon>Lithocarpus</taxon>
    </lineage>
</organism>
<reference evidence="2 3" key="1">
    <citation type="submission" date="2024-01" db="EMBL/GenBank/DDBJ databases">
        <title>A telomere-to-telomere, gap-free genome of sweet tea (Lithocarpus litseifolius).</title>
        <authorList>
            <person name="Zhou J."/>
        </authorList>
    </citation>
    <scope>NUCLEOTIDE SEQUENCE [LARGE SCALE GENOMIC DNA]</scope>
    <source>
        <strain evidence="2">Zhou-2022a</strain>
        <tissue evidence="2">Leaf</tissue>
    </source>
</reference>
<feature type="transmembrane region" description="Helical" evidence="1">
    <location>
        <begin position="82"/>
        <end position="100"/>
    </location>
</feature>
<evidence type="ECO:0000313" key="3">
    <source>
        <dbReference type="Proteomes" id="UP001459277"/>
    </source>
</evidence>
<proteinExistence type="predicted"/>
<evidence type="ECO:0000256" key="1">
    <source>
        <dbReference type="SAM" id="Phobius"/>
    </source>
</evidence>
<name>A0AAW2DJM7_9ROSI</name>
<dbReference type="AlphaFoldDB" id="A0AAW2DJM7"/>
<keyword evidence="1" id="KW-1133">Transmembrane helix</keyword>
<dbReference type="Proteomes" id="UP001459277">
    <property type="component" value="Unassembled WGS sequence"/>
</dbReference>